<name>A0A1Y1XLT0_9FUNG</name>
<gene>
    <name evidence="1" type="ORF">BCR32DRAFT_193055</name>
</gene>
<keyword evidence="2" id="KW-1185">Reference proteome</keyword>
<dbReference type="Proteomes" id="UP000193944">
    <property type="component" value="Unassembled WGS sequence"/>
</dbReference>
<comment type="caution">
    <text evidence="1">The sequence shown here is derived from an EMBL/GenBank/DDBJ whole genome shotgun (WGS) entry which is preliminary data.</text>
</comment>
<protein>
    <submittedName>
        <fullName evidence="1">E78r mutant of A carbohydrate binding module family 29</fullName>
    </submittedName>
</protein>
<dbReference type="EMBL" id="MCFG01000018">
    <property type="protein sequence ID" value="ORX86681.1"/>
    <property type="molecule type" value="Genomic_DNA"/>
</dbReference>
<feature type="non-terminal residue" evidence="1">
    <location>
        <position position="1"/>
    </location>
</feature>
<proteinExistence type="predicted"/>
<dbReference type="Gene3D" id="2.60.120.430">
    <property type="entry name" value="Galactose-binding lectin"/>
    <property type="match status" value="1"/>
</dbReference>
<reference evidence="1 2" key="2">
    <citation type="submission" date="2016-08" db="EMBL/GenBank/DDBJ databases">
        <title>Pervasive Adenine N6-methylation of Active Genes in Fungi.</title>
        <authorList>
            <consortium name="DOE Joint Genome Institute"/>
            <person name="Mondo S.J."/>
            <person name="Dannebaum R.O."/>
            <person name="Kuo R.C."/>
            <person name="Labutti K."/>
            <person name="Haridas S."/>
            <person name="Kuo A."/>
            <person name="Salamov A."/>
            <person name="Ahrendt S.R."/>
            <person name="Lipzen A."/>
            <person name="Sullivan W."/>
            <person name="Andreopoulos W.B."/>
            <person name="Clum A."/>
            <person name="Lindquist E."/>
            <person name="Daum C."/>
            <person name="Ramamoorthy G.K."/>
            <person name="Gryganskyi A."/>
            <person name="Culley D."/>
            <person name="Magnuson J.K."/>
            <person name="James T.Y."/>
            <person name="O'Malley M.A."/>
            <person name="Stajich J.E."/>
            <person name="Spatafora J.W."/>
            <person name="Visel A."/>
            <person name="Grigoriev I.V."/>
        </authorList>
    </citation>
    <scope>NUCLEOTIDE SEQUENCE [LARGE SCALE GENOMIC DNA]</scope>
    <source>
        <strain evidence="1 2">S4</strain>
    </source>
</reference>
<dbReference type="AlphaFoldDB" id="A0A1Y1XLT0"/>
<reference evidence="1 2" key="1">
    <citation type="submission" date="2016-08" db="EMBL/GenBank/DDBJ databases">
        <title>A Parts List for Fungal Cellulosomes Revealed by Comparative Genomics.</title>
        <authorList>
            <consortium name="DOE Joint Genome Institute"/>
            <person name="Haitjema C.H."/>
            <person name="Gilmore S.P."/>
            <person name="Henske J.K."/>
            <person name="Solomon K.V."/>
            <person name="De Groot R."/>
            <person name="Kuo A."/>
            <person name="Mondo S.J."/>
            <person name="Salamov A.A."/>
            <person name="Labutti K."/>
            <person name="Zhao Z."/>
            <person name="Chiniquy J."/>
            <person name="Barry K."/>
            <person name="Brewer H.M."/>
            <person name="Purvine S.O."/>
            <person name="Wright A.T."/>
            <person name="Boxma B."/>
            <person name="Van Alen T."/>
            <person name="Hackstein J.H."/>
            <person name="Baker S.E."/>
            <person name="Grigoriev I.V."/>
            <person name="O'Malley M.A."/>
        </authorList>
    </citation>
    <scope>NUCLEOTIDE SEQUENCE [LARGE SCALE GENOMIC DNA]</scope>
    <source>
        <strain evidence="1 2">S4</strain>
    </source>
</reference>
<sequence length="140" mass="15629">RATYTTIFRTTSSMPNGYDDWGWGCNISYSGGAMVITPEEGEYGALSLKRISGYFKGGSIRFDMKNEGKVNVMVENSDTDDKITVKSINPSSSYETYILDVDFGSFDRINFQDARGDGSRIWIKNLVHSTGYADEFVDPI</sequence>
<dbReference type="OrthoDB" id="2126543at2759"/>
<accession>A0A1Y1XLT0</accession>
<organism evidence="1 2">
    <name type="scientific">Anaeromyces robustus</name>
    <dbReference type="NCBI Taxonomy" id="1754192"/>
    <lineage>
        <taxon>Eukaryota</taxon>
        <taxon>Fungi</taxon>
        <taxon>Fungi incertae sedis</taxon>
        <taxon>Chytridiomycota</taxon>
        <taxon>Chytridiomycota incertae sedis</taxon>
        <taxon>Neocallimastigomycetes</taxon>
        <taxon>Neocallimastigales</taxon>
        <taxon>Neocallimastigaceae</taxon>
        <taxon>Anaeromyces</taxon>
    </lineage>
</organism>
<dbReference type="InterPro" id="IPR008979">
    <property type="entry name" value="Galactose-bd-like_sf"/>
</dbReference>
<feature type="non-terminal residue" evidence="1">
    <location>
        <position position="140"/>
    </location>
</feature>
<evidence type="ECO:0000313" key="2">
    <source>
        <dbReference type="Proteomes" id="UP000193944"/>
    </source>
</evidence>
<dbReference type="SUPFAM" id="SSF49785">
    <property type="entry name" value="Galactose-binding domain-like"/>
    <property type="match status" value="1"/>
</dbReference>
<evidence type="ECO:0000313" key="1">
    <source>
        <dbReference type="EMBL" id="ORX86681.1"/>
    </source>
</evidence>